<dbReference type="EMBL" id="BRVP01000004">
    <property type="protein sequence ID" value="GLB51730.1"/>
    <property type="molecule type" value="Genomic_DNA"/>
</dbReference>
<evidence type="ECO:0000313" key="2">
    <source>
        <dbReference type="Proteomes" id="UP001143545"/>
    </source>
</evidence>
<accession>A0A9W6B3K0</accession>
<protein>
    <submittedName>
        <fullName evidence="1">Uncharacterized protein</fullName>
    </submittedName>
</protein>
<dbReference type="Proteomes" id="UP001143545">
    <property type="component" value="Unassembled WGS sequence"/>
</dbReference>
<organism evidence="1 2">
    <name type="scientific">Neptunitalea chrysea</name>
    <dbReference type="NCBI Taxonomy" id="1647581"/>
    <lineage>
        <taxon>Bacteria</taxon>
        <taxon>Pseudomonadati</taxon>
        <taxon>Bacteroidota</taxon>
        <taxon>Flavobacteriia</taxon>
        <taxon>Flavobacteriales</taxon>
        <taxon>Flavobacteriaceae</taxon>
        <taxon>Neptunitalea</taxon>
    </lineage>
</organism>
<dbReference type="RefSeq" id="WP_281752565.1">
    <property type="nucleotide sequence ID" value="NZ_BRVP01000004.1"/>
</dbReference>
<sequence>MKQPLTTYRATGLANGLVFLFKYDLNGILRAFQIEEGEMSDKQMFWLYSENFPAKESLMREKWMKLPNYKKVFKVDRSPADISFDAFWNLYDKKVKKEHSQKAWNKLSEENKIKCFMQLPHYDAYLQRSREAKAHLVTWLNQKRYNDEY</sequence>
<evidence type="ECO:0000313" key="1">
    <source>
        <dbReference type="EMBL" id="GLB51730.1"/>
    </source>
</evidence>
<gene>
    <name evidence="1" type="ORF">NBRC110019_07690</name>
</gene>
<dbReference type="AlphaFoldDB" id="A0A9W6B3K0"/>
<name>A0A9W6B3K0_9FLAO</name>
<comment type="caution">
    <text evidence="1">The sequence shown here is derived from an EMBL/GenBank/DDBJ whole genome shotgun (WGS) entry which is preliminary data.</text>
</comment>
<keyword evidence="2" id="KW-1185">Reference proteome</keyword>
<reference evidence="1" key="1">
    <citation type="submission" date="2022-07" db="EMBL/GenBank/DDBJ databases">
        <title>Taxonomy of Novel Oxalotrophic and Methylotrophic Bacteria.</title>
        <authorList>
            <person name="Sahin N."/>
            <person name="Tani A."/>
        </authorList>
    </citation>
    <scope>NUCLEOTIDE SEQUENCE</scope>
    <source>
        <strain evidence="1">AM327</strain>
    </source>
</reference>
<proteinExistence type="predicted"/>